<dbReference type="HOGENOM" id="CLU_1442297_0_0_1"/>
<dbReference type="PaxDb" id="6239-F58D5.2a"/>
<dbReference type="GeneID" id="173087"/>
<feature type="transmembrane region" description="Helical" evidence="1">
    <location>
        <begin position="147"/>
        <end position="168"/>
    </location>
</feature>
<dbReference type="AlphaFoldDB" id="Q9NLD2"/>
<dbReference type="UCSC" id="F58D5.2b">
    <property type="organism name" value="c. elegans"/>
</dbReference>
<organism evidence="2 3">
    <name type="scientific">Caenorhabditis elegans</name>
    <dbReference type="NCBI Taxonomy" id="6239"/>
    <lineage>
        <taxon>Eukaryota</taxon>
        <taxon>Metazoa</taxon>
        <taxon>Ecdysozoa</taxon>
        <taxon>Nematoda</taxon>
        <taxon>Chromadorea</taxon>
        <taxon>Rhabditida</taxon>
        <taxon>Rhabditina</taxon>
        <taxon>Rhabditomorpha</taxon>
        <taxon>Rhabditoidea</taxon>
        <taxon>Rhabditidae</taxon>
        <taxon>Peloderinae</taxon>
        <taxon>Caenorhabditis</taxon>
    </lineage>
</organism>
<keyword evidence="1" id="KW-1133">Transmembrane helix</keyword>
<evidence type="ECO:0000313" key="3">
    <source>
        <dbReference type="Proteomes" id="UP000001940"/>
    </source>
</evidence>
<dbReference type="OMA" id="AMCFFAI"/>
<name>Q9NLD2_CAEEL</name>
<accession>Q9NLD2</accession>
<dbReference type="CTD" id="173087"/>
<dbReference type="InParanoid" id="Q9NLD2"/>
<sequence length="188" mass="21150">MHIEEQISEDLQDGANIEHFYPKQIIWRRKIITLDTFYASQCRGITKTVCIAMCFFAIVLVYASQPVNDERGPALFFCALGILVSFGVLLEYTFMLNTHITATCGFILEALLYVLVSVGLLVSAILMWVFCAAHWAEMNPEWATMPALATAALFLCSALYFIEICVLLNDARRCSWRPPQPTSSVLPQ</sequence>
<dbReference type="GO" id="GO:0016020">
    <property type="term" value="C:membrane"/>
    <property type="evidence" value="ECO:0000318"/>
    <property type="project" value="GO_Central"/>
</dbReference>
<evidence type="ECO:0000313" key="4">
    <source>
        <dbReference type="WormBase" id="F58D5.2a"/>
    </source>
</evidence>
<keyword evidence="1" id="KW-0812">Transmembrane</keyword>
<dbReference type="WormBase" id="F58D5.2a">
    <property type="protein sequence ID" value="CE34487"/>
    <property type="gene ID" value="WBGene00010242"/>
</dbReference>
<dbReference type="FunCoup" id="Q9NLD2">
    <property type="interactions" value="330"/>
</dbReference>
<protein>
    <submittedName>
        <fullName evidence="2">MARVEL domain-containing protein</fullName>
    </submittedName>
</protein>
<gene>
    <name evidence="2" type="ORF">CELE_F58D5.2</name>
    <name evidence="2 4" type="ORF">F58D5.2</name>
</gene>
<dbReference type="Reactome" id="R-CEL-6798695">
    <property type="pathway name" value="Neutrophil degranulation"/>
</dbReference>
<dbReference type="Bgee" id="WBGene00010242">
    <property type="expression patterns" value="Expressed in pharyngeal muscle cell (C elegans) and 4 other cell types or tissues"/>
</dbReference>
<dbReference type="eggNOG" id="ENOG502SW3G">
    <property type="taxonomic scope" value="Eukaryota"/>
</dbReference>
<reference evidence="2 3" key="1">
    <citation type="journal article" date="1998" name="Science">
        <title>Genome sequence of the nematode C. elegans: a platform for investigating biology.</title>
        <authorList>
            <consortium name="The C. elegans sequencing consortium"/>
            <person name="Sulson J.E."/>
            <person name="Waterston R."/>
        </authorList>
    </citation>
    <scope>NUCLEOTIDE SEQUENCE [LARGE SCALE GENOMIC DNA]</scope>
    <source>
        <strain evidence="2 3">Bristol N2</strain>
    </source>
</reference>
<keyword evidence="1" id="KW-0472">Membrane</keyword>
<feature type="transmembrane region" description="Helical" evidence="1">
    <location>
        <begin position="106"/>
        <end position="135"/>
    </location>
</feature>
<dbReference type="Proteomes" id="UP000001940">
    <property type="component" value="Chromosome I"/>
</dbReference>
<feature type="transmembrane region" description="Helical" evidence="1">
    <location>
        <begin position="74"/>
        <end position="94"/>
    </location>
</feature>
<dbReference type="EMBL" id="BX284601">
    <property type="protein sequence ID" value="CAB70237.2"/>
    <property type="molecule type" value="Genomic_DNA"/>
</dbReference>
<dbReference type="KEGG" id="cel:CELE_F58D5.2"/>
<dbReference type="AGR" id="WB:WBGene00010242"/>
<dbReference type="ExpressionAtlas" id="Q9NLD2">
    <property type="expression patterns" value="baseline and differential"/>
</dbReference>
<keyword evidence="3" id="KW-1185">Reference proteome</keyword>
<feature type="transmembrane region" description="Helical" evidence="1">
    <location>
        <begin position="44"/>
        <end position="62"/>
    </location>
</feature>
<evidence type="ECO:0000313" key="2">
    <source>
        <dbReference type="EMBL" id="CAB70237.2"/>
    </source>
</evidence>
<dbReference type="RefSeq" id="NP_001021516.1">
    <property type="nucleotide sequence ID" value="NM_001026345.1"/>
</dbReference>
<evidence type="ECO:0000256" key="1">
    <source>
        <dbReference type="SAM" id="Phobius"/>
    </source>
</evidence>
<proteinExistence type="predicted"/>
<dbReference type="OrthoDB" id="5777698at2759"/>